<feature type="compositionally biased region" description="Acidic residues" evidence="1">
    <location>
        <begin position="54"/>
        <end position="83"/>
    </location>
</feature>
<geneLocation type="plasmid" evidence="3 4">
    <name>lp129</name>
</geneLocation>
<dbReference type="RefSeq" id="WP_120104770.1">
    <property type="nucleotide sequence ID" value="NZ_CP028885.1"/>
</dbReference>
<dbReference type="AlphaFoldDB" id="A0A386PQ55"/>
<reference evidence="3 4" key="1">
    <citation type="journal article" date="2018" name="Infect. Genet. Evol.">
        <title>Genome-wide analysis of Borrelia turcica and 'Candidatus Borrelia tachyglossi' shows relapsing fever-like genomes with unique genomic links to Lyme disease Borrelia.</title>
        <authorList>
            <person name="Gofton A.W."/>
            <person name="Margos G."/>
            <person name="Fingerle V."/>
            <person name="Hepner S."/>
            <person name="Loh S.M."/>
            <person name="Ryan U."/>
            <person name="Irwin P."/>
            <person name="Oskam C.L."/>
        </authorList>
    </citation>
    <scope>NUCLEOTIDE SEQUENCE [LARGE SCALE GENOMIC DNA]</scope>
    <source>
        <strain evidence="3 4">IST7</strain>
        <plasmid evidence="3">lp129</plasmid>
    </source>
</reference>
<dbReference type="Proteomes" id="UP000275571">
    <property type="component" value="Plasmid lp129"/>
</dbReference>
<keyword evidence="3" id="KW-0614">Plasmid</keyword>
<accession>A0A386PQ55</accession>
<proteinExistence type="predicted"/>
<feature type="compositionally biased region" description="Basic residues" evidence="1">
    <location>
        <begin position="36"/>
        <end position="47"/>
    </location>
</feature>
<evidence type="ECO:0000256" key="1">
    <source>
        <dbReference type="SAM" id="MobiDB-lite"/>
    </source>
</evidence>
<dbReference type="OrthoDB" id="351117at2"/>
<evidence type="ECO:0000313" key="3">
    <source>
        <dbReference type="EMBL" id="AYE36850.1"/>
    </source>
</evidence>
<evidence type="ECO:0000256" key="2">
    <source>
        <dbReference type="SAM" id="SignalP"/>
    </source>
</evidence>
<dbReference type="EMBL" id="CP028885">
    <property type="protein sequence ID" value="AYE36850.1"/>
    <property type="molecule type" value="Genomic_DNA"/>
</dbReference>
<feature type="signal peptide" evidence="2">
    <location>
        <begin position="1"/>
        <end position="21"/>
    </location>
</feature>
<dbReference type="KEGG" id="btur:DB313_04955"/>
<dbReference type="PROSITE" id="PS51257">
    <property type="entry name" value="PROKAR_LIPOPROTEIN"/>
    <property type="match status" value="1"/>
</dbReference>
<feature type="region of interest" description="Disordered" evidence="1">
    <location>
        <begin position="20"/>
        <end position="94"/>
    </location>
</feature>
<keyword evidence="2" id="KW-0732">Signal</keyword>
<organism evidence="3 4">
    <name type="scientific">Borrelia turcica IST7</name>
    <dbReference type="NCBI Taxonomy" id="1104446"/>
    <lineage>
        <taxon>Bacteria</taxon>
        <taxon>Pseudomonadati</taxon>
        <taxon>Spirochaetota</taxon>
        <taxon>Spirochaetia</taxon>
        <taxon>Spirochaetales</taxon>
        <taxon>Borreliaceae</taxon>
        <taxon>Borrelia</taxon>
    </lineage>
</organism>
<evidence type="ECO:0000313" key="4">
    <source>
        <dbReference type="Proteomes" id="UP000275571"/>
    </source>
</evidence>
<protein>
    <recommendedName>
        <fullName evidence="5">Mlp family lipoprotein</fullName>
    </recommendedName>
</protein>
<evidence type="ECO:0008006" key="5">
    <source>
        <dbReference type="Google" id="ProtNLM"/>
    </source>
</evidence>
<name>A0A386PQ55_9SPIR</name>
<keyword evidence="4" id="KW-1185">Reference proteome</keyword>
<gene>
    <name evidence="3" type="ORF">DB313_04955</name>
</gene>
<feature type="chain" id="PRO_5017362781" description="Mlp family lipoprotein" evidence="2">
    <location>
        <begin position="22"/>
        <end position="327"/>
    </location>
</feature>
<sequence>MKIYRVLLILLVILMGCSQQASKEKAGKKPGITKTGNKKRKQKGIKQKKLDEKPVDDEINDNDDGEEDETSDNDDGEEDEISDNDTGKEDNLGDIGGATLYATLEKKVKELRGKHEIAKNKFEKKYPFPSEEELNRLFPKIQEPGDRTAGSSLSKDYPFFNIVKLMMQQPSYKSPDEMDDIYAGLEYDAGLLAGVDKIITKLNHKGQSKEPTWFYYFFLFYIGEVGEFNREVLYEYFSDATLTKLKSGSEADIAKANELLDEFMKKKEDSVELFKEQIKAVENKEKRDDFFSEFIKPRLDEIKGANGKLEKSRDNIKNFVRIWIISW</sequence>